<feature type="region of interest" description="Disordered" evidence="1">
    <location>
        <begin position="1"/>
        <end position="21"/>
    </location>
</feature>
<dbReference type="InterPro" id="IPR007630">
    <property type="entry name" value="RNA_pol_sigma70_r4"/>
</dbReference>
<name>A0ABX8CYI4_9NOCA</name>
<accession>A0ABX8CYI4</accession>
<gene>
    <name evidence="3" type="ORF">KHQ06_18345</name>
</gene>
<protein>
    <recommendedName>
        <fullName evidence="2">RNA polymerase sigma-70 region 4 domain-containing protein</fullName>
    </recommendedName>
</protein>
<feature type="domain" description="RNA polymerase sigma-70 region 4" evidence="2">
    <location>
        <begin position="23"/>
        <end position="48"/>
    </location>
</feature>
<proteinExistence type="predicted"/>
<evidence type="ECO:0000259" key="2">
    <source>
        <dbReference type="Pfam" id="PF04545"/>
    </source>
</evidence>
<dbReference type="EMBL" id="CP074371">
    <property type="protein sequence ID" value="QVI24971.1"/>
    <property type="molecule type" value="Genomic_DNA"/>
</dbReference>
<keyword evidence="4" id="KW-1185">Reference proteome</keyword>
<feature type="region of interest" description="Disordered" evidence="1">
    <location>
        <begin position="43"/>
        <end position="66"/>
    </location>
</feature>
<evidence type="ECO:0000313" key="4">
    <source>
        <dbReference type="Proteomes" id="UP000683310"/>
    </source>
</evidence>
<dbReference type="Proteomes" id="UP000683310">
    <property type="component" value="Chromosome"/>
</dbReference>
<dbReference type="RefSeq" id="WP_213561029.1">
    <property type="nucleotide sequence ID" value="NZ_JBHXAJ010000007.1"/>
</dbReference>
<reference evidence="3 4" key="1">
    <citation type="submission" date="2021-04" db="EMBL/GenBank/DDBJ databases">
        <title>Nocardia tengchongensis.</title>
        <authorList>
            <person name="Zhuang k."/>
            <person name="Ran Y."/>
            <person name="Li W."/>
        </authorList>
    </citation>
    <scope>NUCLEOTIDE SEQUENCE [LARGE SCALE GENOMIC DNA]</scope>
    <source>
        <strain evidence="3 4">CFH S0057</strain>
    </source>
</reference>
<sequence length="66" mass="7187">MADEAAACRRPCGTTPLEKSHRNGWSYTEIADRLGITKGHISQIRSTAPGPERALSSESSEMRRTG</sequence>
<evidence type="ECO:0000256" key="1">
    <source>
        <dbReference type="SAM" id="MobiDB-lite"/>
    </source>
</evidence>
<dbReference type="Pfam" id="PF04545">
    <property type="entry name" value="Sigma70_r4"/>
    <property type="match status" value="1"/>
</dbReference>
<evidence type="ECO:0000313" key="3">
    <source>
        <dbReference type="EMBL" id="QVI24971.1"/>
    </source>
</evidence>
<organism evidence="3 4">
    <name type="scientific">Nocardia tengchongensis</name>
    <dbReference type="NCBI Taxonomy" id="2055889"/>
    <lineage>
        <taxon>Bacteria</taxon>
        <taxon>Bacillati</taxon>
        <taxon>Actinomycetota</taxon>
        <taxon>Actinomycetes</taxon>
        <taxon>Mycobacteriales</taxon>
        <taxon>Nocardiaceae</taxon>
        <taxon>Nocardia</taxon>
    </lineage>
</organism>